<keyword evidence="4" id="KW-1185">Reference proteome</keyword>
<dbReference type="GeneID" id="300097891"/>
<dbReference type="EMBL" id="CP032229">
    <property type="protein sequence ID" value="QBJ89373.1"/>
    <property type="molecule type" value="Genomic_DNA"/>
</dbReference>
<dbReference type="Proteomes" id="UP000292547">
    <property type="component" value="Chromosome"/>
</dbReference>
<organism evidence="3 4">
    <name type="scientific">Streptomyces seoulensis</name>
    <dbReference type="NCBI Taxonomy" id="73044"/>
    <lineage>
        <taxon>Bacteria</taxon>
        <taxon>Bacillati</taxon>
        <taxon>Actinomycetota</taxon>
        <taxon>Actinomycetes</taxon>
        <taxon>Kitasatosporales</taxon>
        <taxon>Streptomycetaceae</taxon>
        <taxon>Streptomyces</taxon>
    </lineage>
</organism>
<evidence type="ECO:0000259" key="2">
    <source>
        <dbReference type="Pfam" id="PF01965"/>
    </source>
</evidence>
<dbReference type="InterPro" id="IPR002818">
    <property type="entry name" value="DJ-1/PfpI"/>
</dbReference>
<sequence>MALDGKSVLVLTTNYGTEQDELTKPVAALRDAGARVVVAAQKPEAIATLVSDKDPGEKVDPDTTLSEATSDGYDAVIIPGGTLNADQLRVDEDAQRLVTAFAREGKPVAAICHGPWLLVNSELTDDRDMTSYPSLLDDLVNAGANWTDQEVVVDTAGGHPLITSRNPGDLDAFSSAIIRSLEG</sequence>
<dbReference type="PANTHER" id="PTHR42733:SF12">
    <property type="entry name" value="PROTEINASE"/>
    <property type="match status" value="1"/>
</dbReference>
<dbReference type="SUPFAM" id="SSF52317">
    <property type="entry name" value="Class I glutamine amidotransferase-like"/>
    <property type="match status" value="1"/>
</dbReference>
<gene>
    <name evidence="3" type="ORF">D0Z67_02970</name>
</gene>
<evidence type="ECO:0000256" key="1">
    <source>
        <dbReference type="ARBA" id="ARBA00008542"/>
    </source>
</evidence>
<dbReference type="CDD" id="cd03134">
    <property type="entry name" value="GATase1_PfpI_like"/>
    <property type="match status" value="1"/>
</dbReference>
<dbReference type="KEGG" id="sseo:D0Z67_02970"/>
<keyword evidence="3" id="KW-0315">Glutamine amidotransferase</keyword>
<dbReference type="InterPro" id="IPR029062">
    <property type="entry name" value="Class_I_gatase-like"/>
</dbReference>
<dbReference type="Pfam" id="PF01965">
    <property type="entry name" value="DJ-1_PfpI"/>
    <property type="match status" value="1"/>
</dbReference>
<accession>A0A4P6TRZ0</accession>
<dbReference type="STRING" id="73044.GCA_000725795_03664"/>
<evidence type="ECO:0000313" key="3">
    <source>
        <dbReference type="EMBL" id="QBJ89373.1"/>
    </source>
</evidence>
<dbReference type="RefSeq" id="WP_031181843.1">
    <property type="nucleotide sequence ID" value="NZ_CP032229.1"/>
</dbReference>
<keyword evidence="3" id="KW-0808">Transferase</keyword>
<dbReference type="PANTHER" id="PTHR42733">
    <property type="entry name" value="DJ-1 PROTEIN"/>
    <property type="match status" value="1"/>
</dbReference>
<dbReference type="GO" id="GO:0016740">
    <property type="term" value="F:transferase activity"/>
    <property type="evidence" value="ECO:0007669"/>
    <property type="project" value="UniProtKB-KW"/>
</dbReference>
<evidence type="ECO:0000313" key="4">
    <source>
        <dbReference type="Proteomes" id="UP000292547"/>
    </source>
</evidence>
<feature type="domain" description="DJ-1/PfpI" evidence="2">
    <location>
        <begin position="6"/>
        <end position="179"/>
    </location>
</feature>
<reference evidence="3 4" key="1">
    <citation type="submission" date="2018-08" db="EMBL/GenBank/DDBJ databases">
        <title>The complete genome sequence of Streptomyces seoulensis, a pioneer strain for nickel superoxide dismutase discovery.</title>
        <authorList>
            <person name="Shin J."/>
            <person name="Lee J.-S."/>
            <person name="Lee E.-J."/>
            <person name="Youn H.-D."/>
        </authorList>
    </citation>
    <scope>NUCLEOTIDE SEQUENCE [LARGE SCALE GENOMIC DNA]</scope>
    <source>
        <strain evidence="3 4">KCTC 9819</strain>
    </source>
</reference>
<dbReference type="Gene3D" id="3.40.50.880">
    <property type="match status" value="1"/>
</dbReference>
<proteinExistence type="inferred from homology"/>
<name>A0A4P6TRZ0_STRSO</name>
<dbReference type="PROSITE" id="PS51276">
    <property type="entry name" value="PEPTIDASE_C56_PFPI"/>
    <property type="match status" value="1"/>
</dbReference>
<protein>
    <submittedName>
        <fullName evidence="3">Type 1 glutamine amidotransferase</fullName>
    </submittedName>
</protein>
<comment type="similarity">
    <text evidence="1">Belongs to the peptidase C56 family.</text>
</comment>
<dbReference type="InterPro" id="IPR006286">
    <property type="entry name" value="C56_PfpI-like"/>
</dbReference>
<dbReference type="OrthoDB" id="9792284at2"/>
<dbReference type="NCBIfam" id="TIGR01382">
    <property type="entry name" value="PfpI"/>
    <property type="match status" value="1"/>
</dbReference>
<dbReference type="AlphaFoldDB" id="A0A4P6TRZ0"/>